<dbReference type="PANTHER" id="PTHR30246:SF1">
    <property type="entry name" value="2-DEHYDRO-3-DEOXY-6-PHOSPHOGALACTONATE ALDOLASE-RELATED"/>
    <property type="match status" value="1"/>
</dbReference>
<sequence length="203" mass="20779">METMNSWFDQAFSPAPVMAILRGFSPARTVELAHRGWDAGITCIEVPIQSPAAVAALVAVADAAAERGMTVGAGTVVTPDLVATAHDSGAAFTVAPGFDPVVAQASIDAGMPHLPGVATGTDVQSAAAFGLGWVKAFPASVLGVEWFSAMRGPFPTMKFVATGGMNARNASEYLRAGADVVAVGSALEDEAQIDLLTDLFASR</sequence>
<evidence type="ECO:0000256" key="5">
    <source>
        <dbReference type="ARBA" id="ARBA00023277"/>
    </source>
</evidence>
<dbReference type="GO" id="GO:0016829">
    <property type="term" value="F:lyase activity"/>
    <property type="evidence" value="ECO:0007669"/>
    <property type="project" value="UniProtKB-KW"/>
</dbReference>
<dbReference type="Pfam" id="PF01081">
    <property type="entry name" value="Aldolase"/>
    <property type="match status" value="1"/>
</dbReference>
<keyword evidence="7" id="KW-1185">Reference proteome</keyword>
<organism evidence="6 7">
    <name type="scientific">Rhodococcoides kyotonense</name>
    <dbReference type="NCBI Taxonomy" id="398843"/>
    <lineage>
        <taxon>Bacteria</taxon>
        <taxon>Bacillati</taxon>
        <taxon>Actinomycetota</taxon>
        <taxon>Actinomycetes</taxon>
        <taxon>Mycobacteriales</taxon>
        <taxon>Nocardiaceae</taxon>
        <taxon>Rhodococcoides</taxon>
    </lineage>
</organism>
<keyword evidence="6" id="KW-0418">Kinase</keyword>
<dbReference type="RefSeq" id="WP_089247244.1">
    <property type="nucleotide sequence ID" value="NZ_FZOW01000007.1"/>
</dbReference>
<evidence type="ECO:0000256" key="1">
    <source>
        <dbReference type="ARBA" id="ARBA00004761"/>
    </source>
</evidence>
<dbReference type="EMBL" id="FZOW01000007">
    <property type="protein sequence ID" value="SNS97961.1"/>
    <property type="molecule type" value="Genomic_DNA"/>
</dbReference>
<protein>
    <submittedName>
        <fullName evidence="6">2-dehydro-3-deoxygluconokinase/2-dehydro-3-deoxyphosphogluconate aldolase / (4S)-4-hydroxy-2-oxoglutarate aldolase</fullName>
    </submittedName>
</protein>
<evidence type="ECO:0000256" key="3">
    <source>
        <dbReference type="ARBA" id="ARBA00011233"/>
    </source>
</evidence>
<dbReference type="GO" id="GO:0016301">
    <property type="term" value="F:kinase activity"/>
    <property type="evidence" value="ECO:0007669"/>
    <property type="project" value="UniProtKB-KW"/>
</dbReference>
<dbReference type="PANTHER" id="PTHR30246">
    <property type="entry name" value="2-KETO-3-DEOXY-6-PHOSPHOGLUCONATE ALDOLASE"/>
    <property type="match status" value="1"/>
</dbReference>
<keyword evidence="4" id="KW-0456">Lyase</keyword>
<accession>A0A239IWG9</accession>
<gene>
    <name evidence="6" type="ORF">SAMN05421642_107263</name>
</gene>
<dbReference type="InterPro" id="IPR000887">
    <property type="entry name" value="Aldlse_KDPG_KHG"/>
</dbReference>
<dbReference type="AlphaFoldDB" id="A0A239IWG9"/>
<evidence type="ECO:0000313" key="6">
    <source>
        <dbReference type="EMBL" id="SNS97961.1"/>
    </source>
</evidence>
<evidence type="ECO:0000256" key="4">
    <source>
        <dbReference type="ARBA" id="ARBA00023239"/>
    </source>
</evidence>
<keyword evidence="6" id="KW-0808">Transferase</keyword>
<dbReference type="Gene3D" id="3.20.20.70">
    <property type="entry name" value="Aldolase class I"/>
    <property type="match status" value="1"/>
</dbReference>
<reference evidence="7" key="1">
    <citation type="submission" date="2017-06" db="EMBL/GenBank/DDBJ databases">
        <authorList>
            <person name="Varghese N."/>
            <person name="Submissions S."/>
        </authorList>
    </citation>
    <scope>NUCLEOTIDE SEQUENCE [LARGE SCALE GENOMIC DNA]</scope>
    <source>
        <strain evidence="7">JCM 23211</strain>
    </source>
</reference>
<proteinExistence type="inferred from homology"/>
<name>A0A239IWG9_9NOCA</name>
<comment type="subunit">
    <text evidence="3">Homotrimer.</text>
</comment>
<keyword evidence="5" id="KW-0119">Carbohydrate metabolism</keyword>
<evidence type="ECO:0000313" key="7">
    <source>
        <dbReference type="Proteomes" id="UP000198327"/>
    </source>
</evidence>
<dbReference type="Proteomes" id="UP000198327">
    <property type="component" value="Unassembled WGS sequence"/>
</dbReference>
<comment type="pathway">
    <text evidence="1">Carbohydrate acid metabolism.</text>
</comment>
<comment type="similarity">
    <text evidence="2">Belongs to the KHG/KDPG aldolase family.</text>
</comment>
<dbReference type="SUPFAM" id="SSF51569">
    <property type="entry name" value="Aldolase"/>
    <property type="match status" value="1"/>
</dbReference>
<evidence type="ECO:0000256" key="2">
    <source>
        <dbReference type="ARBA" id="ARBA00006906"/>
    </source>
</evidence>
<dbReference type="InterPro" id="IPR013785">
    <property type="entry name" value="Aldolase_TIM"/>
</dbReference>
<dbReference type="OrthoDB" id="9805177at2"/>
<dbReference type="CDD" id="cd00452">
    <property type="entry name" value="KDPG_aldolase"/>
    <property type="match status" value="1"/>
</dbReference>